<evidence type="ECO:0000313" key="1">
    <source>
        <dbReference type="EMBL" id="MBA5628361.1"/>
    </source>
</evidence>
<sequence length="192" mass="22576">MFKKFTITAFLLFLILGCKKIENTMGFSSHSSSEIELFELSFENVFLSNFSAKFTDSDTIFMQYNSVETKLKDSIQPNKFYYSLVPKKQRNDLYDFIKKIDFSKSNQEFDEEKIPRGIEYRLYFTKDGEEYFYVLNQLDKAPENLDSLVHKALRIIPKTKDLKVYSKSVSFKSKITTPPETPEFEVDSLNFE</sequence>
<name>A0A838ZF48_9FLAO</name>
<accession>A0A838ZF48</accession>
<reference evidence="1 2" key="1">
    <citation type="submission" date="2020-07" db="EMBL/GenBank/DDBJ databases">
        <title>Moheibacter lacus sp. nov., a member of the family Flavobacteriaceae isolated from freshwater lake sediment.</title>
        <authorList>
            <person name="Liu Y."/>
        </authorList>
    </citation>
    <scope>NUCLEOTIDE SEQUENCE [LARGE SCALE GENOMIC DNA]</scope>
    <source>
        <strain evidence="1 2">BDHS18</strain>
    </source>
</reference>
<evidence type="ECO:0000313" key="2">
    <source>
        <dbReference type="Proteomes" id="UP000552241"/>
    </source>
</evidence>
<keyword evidence="2" id="KW-1185">Reference proteome</keyword>
<dbReference type="Proteomes" id="UP000552241">
    <property type="component" value="Unassembled WGS sequence"/>
</dbReference>
<protein>
    <recommendedName>
        <fullName evidence="3">Lipoprotein</fullName>
    </recommendedName>
</protein>
<comment type="caution">
    <text evidence="1">The sequence shown here is derived from an EMBL/GenBank/DDBJ whole genome shotgun (WGS) entry which is preliminary data.</text>
</comment>
<gene>
    <name evidence="1" type="ORF">HU137_01095</name>
</gene>
<dbReference type="PROSITE" id="PS51257">
    <property type="entry name" value="PROKAR_LIPOPROTEIN"/>
    <property type="match status" value="1"/>
</dbReference>
<dbReference type="EMBL" id="JACDZE010000001">
    <property type="protein sequence ID" value="MBA5628361.1"/>
    <property type="molecule type" value="Genomic_DNA"/>
</dbReference>
<proteinExistence type="predicted"/>
<evidence type="ECO:0008006" key="3">
    <source>
        <dbReference type="Google" id="ProtNLM"/>
    </source>
</evidence>
<dbReference type="AlphaFoldDB" id="A0A838ZF48"/>
<organism evidence="1 2">
    <name type="scientific">Moheibacter lacus</name>
    <dbReference type="NCBI Taxonomy" id="2745851"/>
    <lineage>
        <taxon>Bacteria</taxon>
        <taxon>Pseudomonadati</taxon>
        <taxon>Bacteroidota</taxon>
        <taxon>Flavobacteriia</taxon>
        <taxon>Flavobacteriales</taxon>
        <taxon>Weeksellaceae</taxon>
        <taxon>Moheibacter</taxon>
    </lineage>
</organism>